<evidence type="ECO:0000313" key="8">
    <source>
        <dbReference type="Proteomes" id="UP001642482"/>
    </source>
</evidence>
<dbReference type="Gene3D" id="3.20.20.70">
    <property type="entry name" value="Aldolase class I"/>
    <property type="match status" value="1"/>
</dbReference>
<evidence type="ECO:0000256" key="3">
    <source>
        <dbReference type="ARBA" id="ARBA00022643"/>
    </source>
</evidence>
<sequence length="384" mass="41497">MDPNPVQTLADLERVALARVDKVTREYWSDGAGENITVRENATAFDQYRLRPRVLRDVSTIDMTTPVLQSTGSSEALVADFPIGIAPSGWHKMAHADGEAGTAAAAETLKTIMGVSMGTIVGEAPRECCSPQEVREAGGNAVAFFQLYMFNDKELMADVLRRVENAGYRAVLLTVDTPYVGKRVSEIRNRLQMPSFLTTINFGTLLGTGNAPGEKEQRTKRIGSLHIDNSLVWDEVIPWLRATTSMQIWLKGISTAEDAVLAVAHGVDGIVVSNHGGRQLDLCVPALDVLPEVVAAVAGKIPVHIDGGVRRGEDVFRALALGADFVWVGRPALWGLAYDGQRGVELMLTILREELKLCMGLTGCASIKDITTSCLRLVGSTAKL</sequence>
<keyword evidence="2" id="KW-0285">Flavoprotein</keyword>
<dbReference type="SUPFAM" id="SSF51395">
    <property type="entry name" value="FMN-linked oxidoreductases"/>
    <property type="match status" value="1"/>
</dbReference>
<dbReference type="PANTHER" id="PTHR10578:SF107">
    <property type="entry name" value="2-HYDROXYACID OXIDASE 1"/>
    <property type="match status" value="1"/>
</dbReference>
<evidence type="ECO:0000256" key="5">
    <source>
        <dbReference type="ARBA" id="ARBA00024042"/>
    </source>
</evidence>
<dbReference type="PIRSF" id="PIRSF000138">
    <property type="entry name" value="Al-hdrx_acd_dh"/>
    <property type="match status" value="1"/>
</dbReference>
<dbReference type="InterPro" id="IPR037396">
    <property type="entry name" value="FMN_HAD"/>
</dbReference>
<organism evidence="7 8">
    <name type="scientific">Sporothrix eucalyptigena</name>
    <dbReference type="NCBI Taxonomy" id="1812306"/>
    <lineage>
        <taxon>Eukaryota</taxon>
        <taxon>Fungi</taxon>
        <taxon>Dikarya</taxon>
        <taxon>Ascomycota</taxon>
        <taxon>Pezizomycotina</taxon>
        <taxon>Sordariomycetes</taxon>
        <taxon>Sordariomycetidae</taxon>
        <taxon>Ophiostomatales</taxon>
        <taxon>Ophiostomataceae</taxon>
        <taxon>Sporothrix</taxon>
    </lineage>
</organism>
<dbReference type="InterPro" id="IPR000262">
    <property type="entry name" value="FMN-dep_DH"/>
</dbReference>
<dbReference type="EMBL" id="CAWUHD010000152">
    <property type="protein sequence ID" value="CAK7235735.1"/>
    <property type="molecule type" value="Genomic_DNA"/>
</dbReference>
<keyword evidence="4" id="KW-0560">Oxidoreductase</keyword>
<dbReference type="Proteomes" id="UP001642482">
    <property type="component" value="Unassembled WGS sequence"/>
</dbReference>
<comment type="similarity">
    <text evidence="5">Belongs to the FMN-dependent alpha-hydroxy acid dehydrogenase family.</text>
</comment>
<accession>A0ABP0CUE0</accession>
<comment type="cofactor">
    <cofactor evidence="1">
        <name>FMN</name>
        <dbReference type="ChEBI" id="CHEBI:58210"/>
    </cofactor>
</comment>
<dbReference type="CDD" id="cd02809">
    <property type="entry name" value="alpha_hydroxyacid_oxid_FMN"/>
    <property type="match status" value="1"/>
</dbReference>
<evidence type="ECO:0000256" key="1">
    <source>
        <dbReference type="ARBA" id="ARBA00001917"/>
    </source>
</evidence>
<name>A0ABP0CUE0_9PEZI</name>
<reference evidence="7 8" key="1">
    <citation type="submission" date="2024-01" db="EMBL/GenBank/DDBJ databases">
        <authorList>
            <person name="Allen C."/>
            <person name="Tagirdzhanova G."/>
        </authorList>
    </citation>
    <scope>NUCLEOTIDE SEQUENCE [LARGE SCALE GENOMIC DNA]</scope>
</reference>
<evidence type="ECO:0000256" key="4">
    <source>
        <dbReference type="ARBA" id="ARBA00023002"/>
    </source>
</evidence>
<dbReference type="PANTHER" id="PTHR10578">
    <property type="entry name" value="S -2-HYDROXY-ACID OXIDASE-RELATED"/>
    <property type="match status" value="1"/>
</dbReference>
<gene>
    <name evidence="7" type="ORF">SEUCBS140593_009381</name>
</gene>
<keyword evidence="3" id="KW-0288">FMN</keyword>
<keyword evidence="8" id="KW-1185">Reference proteome</keyword>
<dbReference type="InterPro" id="IPR013785">
    <property type="entry name" value="Aldolase_TIM"/>
</dbReference>
<dbReference type="PROSITE" id="PS00557">
    <property type="entry name" value="FMN_HYDROXY_ACID_DH_1"/>
    <property type="match status" value="1"/>
</dbReference>
<dbReference type="InterPro" id="IPR012133">
    <property type="entry name" value="Alpha-hydoxy_acid_DH_FMN"/>
</dbReference>
<evidence type="ECO:0000313" key="7">
    <source>
        <dbReference type="EMBL" id="CAK7235735.1"/>
    </source>
</evidence>
<dbReference type="InterPro" id="IPR008259">
    <property type="entry name" value="FMN_hydac_DH_AS"/>
</dbReference>
<comment type="caution">
    <text evidence="7">The sequence shown here is derived from an EMBL/GenBank/DDBJ whole genome shotgun (WGS) entry which is preliminary data.</text>
</comment>
<dbReference type="PROSITE" id="PS51349">
    <property type="entry name" value="FMN_HYDROXY_ACID_DH_2"/>
    <property type="match status" value="1"/>
</dbReference>
<proteinExistence type="inferred from homology"/>
<feature type="domain" description="FMN hydroxy acid dehydrogenase" evidence="6">
    <location>
        <begin position="1"/>
        <end position="380"/>
    </location>
</feature>
<protein>
    <recommendedName>
        <fullName evidence="6">FMN hydroxy acid dehydrogenase domain-containing protein</fullName>
    </recommendedName>
</protein>
<evidence type="ECO:0000256" key="2">
    <source>
        <dbReference type="ARBA" id="ARBA00022630"/>
    </source>
</evidence>
<evidence type="ECO:0000259" key="6">
    <source>
        <dbReference type="PROSITE" id="PS51349"/>
    </source>
</evidence>
<dbReference type="Pfam" id="PF01070">
    <property type="entry name" value="FMN_dh"/>
    <property type="match status" value="1"/>
</dbReference>